<keyword evidence="3" id="KW-1185">Reference proteome</keyword>
<dbReference type="Proteomes" id="UP000001058">
    <property type="component" value="Unassembled WGS sequence"/>
</dbReference>
<dbReference type="STRING" id="3068.D8U1F6"/>
<dbReference type="OrthoDB" id="543183at2759"/>
<dbReference type="InterPro" id="IPR040521">
    <property type="entry name" value="KDZ"/>
</dbReference>
<evidence type="ECO:0000313" key="2">
    <source>
        <dbReference type="EMBL" id="EFJ46406.1"/>
    </source>
</evidence>
<feature type="compositionally biased region" description="Acidic residues" evidence="1">
    <location>
        <begin position="338"/>
        <end position="347"/>
    </location>
</feature>
<dbReference type="GeneID" id="9628731"/>
<gene>
    <name evidence="2" type="ORF">VOLCADRAFT_105534</name>
</gene>
<dbReference type="RefSeq" id="XP_002952559.1">
    <property type="nucleotide sequence ID" value="XM_002952513.1"/>
</dbReference>
<evidence type="ECO:0000313" key="3">
    <source>
        <dbReference type="Proteomes" id="UP000001058"/>
    </source>
</evidence>
<dbReference type="PANTHER" id="PTHR33104:SF2">
    <property type="entry name" value="CXC3 LIKE CYSTEINE CLUSTER DOMAIN-CONTAINING PROTEIN"/>
    <property type="match status" value="1"/>
</dbReference>
<feature type="region of interest" description="Disordered" evidence="1">
    <location>
        <begin position="559"/>
        <end position="595"/>
    </location>
</feature>
<dbReference type="PANTHER" id="PTHR33104">
    <property type="entry name" value="SI:DKEY-29D5.2"/>
    <property type="match status" value="1"/>
</dbReference>
<sequence>MSSQRVKNILQQVADLTPNELAQLLKGICNSKNKDRLPKAFQSVEVNEAIATSVREYLDCTRRTGQAVMKGRLVSAVNKRLGLKQTVVRLHARRHEEVISGSHTQPYEPYRLVQRCDRTSEETLHFVRNFWLANSEASPRADDYVRVTVPGGITSVRSYLPRKFVQRSYKQLYLQYVRSLKYDDPKPVSYGVFWGANPQWIKPFKYDTLAEIETDGTDGGESGLNESIADPIITIRRICNGNDGQNKQLWTELQRRLPEAVVWLVRDFPGYAAHRATKEWQRERWHDASYPLEQLPHELVTSADFAEKLVLKFDKETQAMYRAGISKLTAHDATADADDVEASEDADGFSAAKEEPEPEPGPESTLAQDVREAYVRDFAAAKESRTCFLSSSAAVLSAWREADLKRAPEFNCLPDAKAGWDLHLQRDGQHVLWWHQSLLQLFDLVSFRSRHLSADAFCSALLDTWEQNGIHRPVSISATTLRKRLRQALLLYMDCQGVVDDYLEGALSTWPRGALNGCPCCGDTLRCSSAVNGAAAAAPAPVTGAASPGVVEEAAAVEGPDPGLEHTEVAAGSPAATEGNPVPPVPPEAAGPGPTSLHSVHFDACFKLNLLSHKGYVSGYTQLGQRRYFLPNASIQQVPLDGHASQQIGVTHCSNFDADKVLAAESRKNLITAVGVALCRHGMLLRLMNLFSGERHAYSTAAALSFLAARTAVQYWWYDIACRWDKSYAKWLERQSPDLQRLGRGMRPLIPPWHRYAHSYTCQKAFGHLGVHGVGQGTGEPAHLERVARLYCRDVVRDLPARLWRMHTRAEAALDSARHRIRVLGAALEQKGGDAAVVQQSLQQQPWQLEAADVVPASPAAEYARCRFALQKLQREDTLDASSDAVRLGLLFPGADSVPVRQRPALIRTIKTRATDLEKAHAYDPAAWGPESELMSAALGSLAKGELRKLFAEAEDAVADMHALEHVVWRLSGRRHQQQLAIKEKRRARQRFVQLWEQLTSWSAVPGAVTPELGQALAMKGALGQALNAQRYPWAAQSNHGVPRLEASLRRVLQEEARCKEKLALI</sequence>
<dbReference type="EMBL" id="GL378351">
    <property type="protein sequence ID" value="EFJ46406.1"/>
    <property type="molecule type" value="Genomic_DNA"/>
</dbReference>
<dbReference type="AlphaFoldDB" id="D8U1F6"/>
<protein>
    <submittedName>
        <fullName evidence="2">Uncharacterized protein</fullName>
    </submittedName>
</protein>
<feature type="region of interest" description="Disordered" evidence="1">
    <location>
        <begin position="338"/>
        <end position="366"/>
    </location>
</feature>
<accession>D8U1F6</accession>
<organism evidence="3">
    <name type="scientific">Volvox carteri f. nagariensis</name>
    <dbReference type="NCBI Taxonomy" id="3068"/>
    <lineage>
        <taxon>Eukaryota</taxon>
        <taxon>Viridiplantae</taxon>
        <taxon>Chlorophyta</taxon>
        <taxon>core chlorophytes</taxon>
        <taxon>Chlorophyceae</taxon>
        <taxon>CS clade</taxon>
        <taxon>Chlamydomonadales</taxon>
        <taxon>Volvocaceae</taxon>
        <taxon>Volvox</taxon>
    </lineage>
</organism>
<evidence type="ECO:0000256" key="1">
    <source>
        <dbReference type="SAM" id="MobiDB-lite"/>
    </source>
</evidence>
<name>D8U1F6_VOLCA</name>
<reference evidence="2 3" key="1">
    <citation type="journal article" date="2010" name="Science">
        <title>Genomic analysis of organismal complexity in the multicellular green alga Volvox carteri.</title>
        <authorList>
            <person name="Prochnik S.E."/>
            <person name="Umen J."/>
            <person name="Nedelcu A.M."/>
            <person name="Hallmann A."/>
            <person name="Miller S.M."/>
            <person name="Nishii I."/>
            <person name="Ferris P."/>
            <person name="Kuo A."/>
            <person name="Mitros T."/>
            <person name="Fritz-Laylin L.K."/>
            <person name="Hellsten U."/>
            <person name="Chapman J."/>
            <person name="Simakov O."/>
            <person name="Rensing S.A."/>
            <person name="Terry A."/>
            <person name="Pangilinan J."/>
            <person name="Kapitonov V."/>
            <person name="Jurka J."/>
            <person name="Salamov A."/>
            <person name="Shapiro H."/>
            <person name="Schmutz J."/>
            <person name="Grimwood J."/>
            <person name="Lindquist E."/>
            <person name="Lucas S."/>
            <person name="Grigoriev I.V."/>
            <person name="Schmitt R."/>
            <person name="Kirk D."/>
            <person name="Rokhsar D.S."/>
        </authorList>
    </citation>
    <scope>NUCLEOTIDE SEQUENCE [LARGE SCALE GENOMIC DNA]</scope>
    <source>
        <strain evidence="3">f. Nagariensis / Eve</strain>
    </source>
</reference>
<proteinExistence type="predicted"/>
<dbReference type="KEGG" id="vcn:VOLCADRAFT_105534"/>
<dbReference type="Pfam" id="PF18758">
    <property type="entry name" value="KDZ"/>
    <property type="match status" value="1"/>
</dbReference>
<dbReference type="InParanoid" id="D8U1F6"/>